<organism evidence="1 2">
    <name type="scientific">Stieleria varia</name>
    <dbReference type="NCBI Taxonomy" id="2528005"/>
    <lineage>
        <taxon>Bacteria</taxon>
        <taxon>Pseudomonadati</taxon>
        <taxon>Planctomycetota</taxon>
        <taxon>Planctomycetia</taxon>
        <taxon>Pirellulales</taxon>
        <taxon>Pirellulaceae</taxon>
        <taxon>Stieleria</taxon>
    </lineage>
</organism>
<dbReference type="EMBL" id="SJPN01000001">
    <property type="protein sequence ID" value="TWU07689.1"/>
    <property type="molecule type" value="Genomic_DNA"/>
</dbReference>
<name>A0A5C6B8R5_9BACT</name>
<comment type="caution">
    <text evidence="1">The sequence shown here is derived from an EMBL/GenBank/DDBJ whole genome shotgun (WGS) entry which is preliminary data.</text>
</comment>
<dbReference type="OrthoDB" id="278280at2"/>
<dbReference type="Proteomes" id="UP000320176">
    <property type="component" value="Unassembled WGS sequence"/>
</dbReference>
<proteinExistence type="predicted"/>
<gene>
    <name evidence="1" type="ORF">Pla52n_02620</name>
</gene>
<dbReference type="RefSeq" id="WP_146517876.1">
    <property type="nucleotide sequence ID" value="NZ_CP151726.1"/>
</dbReference>
<evidence type="ECO:0008006" key="3">
    <source>
        <dbReference type="Google" id="ProtNLM"/>
    </source>
</evidence>
<evidence type="ECO:0000313" key="1">
    <source>
        <dbReference type="EMBL" id="TWU07689.1"/>
    </source>
</evidence>
<dbReference type="AlphaFoldDB" id="A0A5C6B8R5"/>
<dbReference type="Gene3D" id="2.60.40.10">
    <property type="entry name" value="Immunoglobulins"/>
    <property type="match status" value="1"/>
</dbReference>
<accession>A0A5C6B8R5</accession>
<evidence type="ECO:0000313" key="2">
    <source>
        <dbReference type="Proteomes" id="UP000320176"/>
    </source>
</evidence>
<dbReference type="InterPro" id="IPR013783">
    <property type="entry name" value="Ig-like_fold"/>
</dbReference>
<sequence>MTQRERILLIAVGSLLVLGAGQWGWSKYKDAIDYRQGQIESLTNSSITLEETVLQGALADGRMGEYLTRSLPSDKVRAASDYQNWLRDVIKANGIRNPSVDPTTTMSGALYHKLGFRISGEAPLPNVLKLLHDFYSKDYLHRISDLDLRPSKIGGFTLKMSVDALALTAAAEDAAEPTSESWHITNDVAHYSEPILNRNLFEPPNQSPQYTGNQKVEAIVGRRTPITLTFKDPESHRVDLELIGEPDPRVTLDSRSGTLQVDSKEKGEIQVRVRATDSGYPHQSVEQTLSVAVVDPPPPPEPPVTPPAFDDATQTFLTALVQGDEDWVAWMNVRTKGKTLKLRVGDGFEIGTVKGTVTAITANDVEIEVGDRKFKLTPDGALKDAAKAAMED</sequence>
<reference evidence="1 2" key="1">
    <citation type="submission" date="2019-02" db="EMBL/GenBank/DDBJ databases">
        <title>Deep-cultivation of Planctomycetes and their phenomic and genomic characterization uncovers novel biology.</title>
        <authorList>
            <person name="Wiegand S."/>
            <person name="Jogler M."/>
            <person name="Boedeker C."/>
            <person name="Pinto D."/>
            <person name="Vollmers J."/>
            <person name="Rivas-Marin E."/>
            <person name="Kohn T."/>
            <person name="Peeters S.H."/>
            <person name="Heuer A."/>
            <person name="Rast P."/>
            <person name="Oberbeckmann S."/>
            <person name="Bunk B."/>
            <person name="Jeske O."/>
            <person name="Meyerdierks A."/>
            <person name="Storesund J.E."/>
            <person name="Kallscheuer N."/>
            <person name="Luecker S."/>
            <person name="Lage O.M."/>
            <person name="Pohl T."/>
            <person name="Merkel B.J."/>
            <person name="Hornburger P."/>
            <person name="Mueller R.-W."/>
            <person name="Bruemmer F."/>
            <person name="Labrenz M."/>
            <person name="Spormann A.M."/>
            <person name="Op Den Camp H."/>
            <person name="Overmann J."/>
            <person name="Amann R."/>
            <person name="Jetten M.S.M."/>
            <person name="Mascher T."/>
            <person name="Medema M.H."/>
            <person name="Devos D.P."/>
            <person name="Kaster A.-K."/>
            <person name="Ovreas L."/>
            <person name="Rohde M."/>
            <person name="Galperin M.Y."/>
            <person name="Jogler C."/>
        </authorList>
    </citation>
    <scope>NUCLEOTIDE SEQUENCE [LARGE SCALE GENOMIC DNA]</scope>
    <source>
        <strain evidence="1 2">Pla52n</strain>
    </source>
</reference>
<protein>
    <recommendedName>
        <fullName evidence="3">Cadherin domain-containing protein</fullName>
    </recommendedName>
</protein>
<keyword evidence="2" id="KW-1185">Reference proteome</keyword>